<keyword evidence="5 8" id="KW-0720">Serine protease</keyword>
<dbReference type="PANTHER" id="PTHR42884:SF14">
    <property type="entry name" value="NEUROENDOCRINE CONVERTASE 1"/>
    <property type="match status" value="1"/>
</dbReference>
<evidence type="ECO:0000313" key="11">
    <source>
        <dbReference type="EMBL" id="ALN60803.1"/>
    </source>
</evidence>
<dbReference type="Pfam" id="PF01483">
    <property type="entry name" value="P_proprotein"/>
    <property type="match status" value="1"/>
</dbReference>
<dbReference type="PROSITE" id="PS51892">
    <property type="entry name" value="SUBTILASE"/>
    <property type="match status" value="1"/>
</dbReference>
<evidence type="ECO:0000313" key="12">
    <source>
        <dbReference type="Proteomes" id="UP000061569"/>
    </source>
</evidence>
<dbReference type="SUPFAM" id="SSF52743">
    <property type="entry name" value="Subtilisin-like"/>
    <property type="match status" value="1"/>
</dbReference>
<evidence type="ECO:0000256" key="9">
    <source>
        <dbReference type="SAM" id="MobiDB-lite"/>
    </source>
</evidence>
<keyword evidence="4 8" id="KW-0378">Hydrolase</keyword>
<dbReference type="GO" id="GO:0016485">
    <property type="term" value="P:protein processing"/>
    <property type="evidence" value="ECO:0007669"/>
    <property type="project" value="TreeGrafter"/>
</dbReference>
<dbReference type="KEGG" id="lez:GLE_5462"/>
<dbReference type="PATRIC" id="fig|69.6.peg.5377"/>
<dbReference type="PROSITE" id="PS00138">
    <property type="entry name" value="SUBTILASE_SER"/>
    <property type="match status" value="1"/>
</dbReference>
<dbReference type="InterPro" id="IPR022398">
    <property type="entry name" value="Peptidase_S8_His-AS"/>
</dbReference>
<dbReference type="InterPro" id="IPR023828">
    <property type="entry name" value="Peptidase_S8_Ser-AS"/>
</dbReference>
<reference evidence="11 12" key="1">
    <citation type="submission" date="2015-11" db="EMBL/GenBank/DDBJ databases">
        <title>Genome sequences of Lysobacter enzymogenes strain C3 and Lysobacter antibioticus ATCC 29479.</title>
        <authorList>
            <person name="Kobayashi D.Y."/>
        </authorList>
    </citation>
    <scope>NUCLEOTIDE SEQUENCE [LARGE SCALE GENOMIC DNA]</scope>
    <source>
        <strain evidence="11 12">C3</strain>
    </source>
</reference>
<dbReference type="GO" id="GO:0012505">
    <property type="term" value="C:endomembrane system"/>
    <property type="evidence" value="ECO:0007669"/>
    <property type="project" value="UniProtKB-ARBA"/>
</dbReference>
<evidence type="ECO:0000259" key="10">
    <source>
        <dbReference type="PROSITE" id="PS51829"/>
    </source>
</evidence>
<dbReference type="PROSITE" id="PS51829">
    <property type="entry name" value="P_HOMO_B"/>
    <property type="match status" value="1"/>
</dbReference>
<dbReference type="Gene3D" id="2.60.120.260">
    <property type="entry name" value="Galactose-binding domain-like"/>
    <property type="match status" value="1"/>
</dbReference>
<dbReference type="InterPro" id="IPR000209">
    <property type="entry name" value="Peptidase_S8/S53_dom"/>
</dbReference>
<dbReference type="Proteomes" id="UP000061569">
    <property type="component" value="Chromosome"/>
</dbReference>
<feature type="active site" description="Charge relay system" evidence="7 8">
    <location>
        <position position="130"/>
    </location>
</feature>
<evidence type="ECO:0000256" key="2">
    <source>
        <dbReference type="ARBA" id="ARBA00022670"/>
    </source>
</evidence>
<dbReference type="SUPFAM" id="SSF49785">
    <property type="entry name" value="Galactose-binding domain-like"/>
    <property type="match status" value="1"/>
</dbReference>
<feature type="active site" description="Charge relay system" evidence="7 8">
    <location>
        <position position="168"/>
    </location>
</feature>
<dbReference type="InterPro" id="IPR036852">
    <property type="entry name" value="Peptidase_S8/S53_dom_sf"/>
</dbReference>
<organism evidence="11 12">
    <name type="scientific">Lysobacter enzymogenes</name>
    <dbReference type="NCBI Taxonomy" id="69"/>
    <lineage>
        <taxon>Bacteria</taxon>
        <taxon>Pseudomonadati</taxon>
        <taxon>Pseudomonadota</taxon>
        <taxon>Gammaproteobacteria</taxon>
        <taxon>Lysobacterales</taxon>
        <taxon>Lysobacteraceae</taxon>
        <taxon>Lysobacter</taxon>
    </lineage>
</organism>
<gene>
    <name evidence="11" type="ORF">GLE_5462</name>
</gene>
<feature type="domain" description="P/Homo B" evidence="10">
    <location>
        <begin position="487"/>
        <end position="616"/>
    </location>
</feature>
<evidence type="ECO:0000256" key="7">
    <source>
        <dbReference type="PIRSR" id="PIRSR615500-1"/>
    </source>
</evidence>
<dbReference type="PANTHER" id="PTHR42884">
    <property type="entry name" value="PROPROTEIN CONVERTASE SUBTILISIN/KEXIN-RELATED"/>
    <property type="match status" value="1"/>
</dbReference>
<sequence>MIRRRPRARPRAAGDGDCNKARPRSTSAARDTHDPRAGGAAMRRAAFLYPGGVADMRQTILRTSALAVALLGATAAQAQNDPLYRYQWHLMNYGQAVLGDTRPAFGIDMGIDDLHDYNIRGRGVVVSVVDQGVEIAHPDLVANVVPNGSWNFNDGSHDPTPVSGGSSHGTMVAGIVAAVGWNGIGGRGVAPSARLKSFNYLDAASTTAQLQYAWWDGAESKDVSVVNNSFGSTAVTIPAFSENEVQAYEGPMSATRNGLGAVYVKSAGNDFISDCPKAVVDANVGCKQTGLDRRNNMFNVMTIAAVNAAGKRSSYSSAGAALWVSGLGGEYGRQVAYSPGYAAVSYNPAIVTTDLSGCARGSNVNGNVRNALSTDASTIDNTCNYVGTMNGTSAAAPTVAGVAALMLQANPKLSFRDVRYILATTARQLDPAQPAATHANGTVLVPGWTRNAAGRSFSNWYGYGLVDAALAVEVAGKAKPLPRLVDSGWQRIAPTDAVAIGGAGAPAKLQIAIGNDIRKVESVQLGFASNYAHASSTVPFPVQVTLVSPSGTRSTVFPAMTRLNTAAFKADFLASNAFLDETGQGTWTLEVADVPLADGAASKGALASFKIRVLGH</sequence>
<dbReference type="GO" id="GO:0004252">
    <property type="term" value="F:serine-type endopeptidase activity"/>
    <property type="evidence" value="ECO:0007669"/>
    <property type="project" value="UniProtKB-UniRule"/>
</dbReference>
<evidence type="ECO:0000256" key="1">
    <source>
        <dbReference type="ARBA" id="ARBA00005325"/>
    </source>
</evidence>
<dbReference type="InterPro" id="IPR015500">
    <property type="entry name" value="Peptidase_S8_subtilisin-rel"/>
</dbReference>
<proteinExistence type="inferred from homology"/>
<evidence type="ECO:0000256" key="3">
    <source>
        <dbReference type="ARBA" id="ARBA00022729"/>
    </source>
</evidence>
<dbReference type="PROSITE" id="PS00137">
    <property type="entry name" value="SUBTILASE_HIS"/>
    <property type="match status" value="1"/>
</dbReference>
<name>A0A0S2DQN4_LYSEN</name>
<dbReference type="Pfam" id="PF00082">
    <property type="entry name" value="Peptidase_S8"/>
    <property type="match status" value="1"/>
</dbReference>
<evidence type="ECO:0000256" key="8">
    <source>
        <dbReference type="PROSITE-ProRule" id="PRU01240"/>
    </source>
</evidence>
<feature type="active site" description="Charge relay system" evidence="7 8">
    <location>
        <position position="393"/>
    </location>
</feature>
<evidence type="ECO:0000256" key="5">
    <source>
        <dbReference type="ARBA" id="ARBA00022825"/>
    </source>
</evidence>
<dbReference type="Gene3D" id="3.40.50.200">
    <property type="entry name" value="Peptidase S8/S53 domain"/>
    <property type="match status" value="1"/>
</dbReference>
<protein>
    <submittedName>
        <fullName evidence="11">Peptidase, families S8 and S53/proprotein convertase P-domain protein</fullName>
    </submittedName>
</protein>
<comment type="similarity">
    <text evidence="1">Belongs to the peptidase S8 family. Furin subfamily.</text>
</comment>
<accession>A0A0S2DQN4</accession>
<keyword evidence="6" id="KW-0106">Calcium</keyword>
<evidence type="ECO:0000256" key="4">
    <source>
        <dbReference type="ARBA" id="ARBA00022801"/>
    </source>
</evidence>
<dbReference type="CDD" id="cd04059">
    <property type="entry name" value="Peptidases_S8_Protein_convertases_Kexins_Furin-like"/>
    <property type="match status" value="1"/>
</dbReference>
<dbReference type="EMBL" id="CP013140">
    <property type="protein sequence ID" value="ALN60803.1"/>
    <property type="molecule type" value="Genomic_DNA"/>
</dbReference>
<dbReference type="GO" id="GO:0016020">
    <property type="term" value="C:membrane"/>
    <property type="evidence" value="ECO:0007669"/>
    <property type="project" value="TreeGrafter"/>
</dbReference>
<feature type="compositionally biased region" description="Basic residues" evidence="9">
    <location>
        <begin position="1"/>
        <end position="10"/>
    </location>
</feature>
<evidence type="ECO:0000256" key="6">
    <source>
        <dbReference type="ARBA" id="ARBA00022837"/>
    </source>
</evidence>
<dbReference type="GO" id="GO:0005737">
    <property type="term" value="C:cytoplasm"/>
    <property type="evidence" value="ECO:0007669"/>
    <property type="project" value="UniProtKB-ARBA"/>
</dbReference>
<dbReference type="AlphaFoldDB" id="A0A0S2DQN4"/>
<dbReference type="STRING" id="69.GLE_5462"/>
<dbReference type="PRINTS" id="PR00723">
    <property type="entry name" value="SUBTILISIN"/>
</dbReference>
<keyword evidence="2 8" id="KW-0645">Protease</keyword>
<feature type="region of interest" description="Disordered" evidence="9">
    <location>
        <begin position="1"/>
        <end position="38"/>
    </location>
</feature>
<dbReference type="InterPro" id="IPR034182">
    <property type="entry name" value="Kexin/furin"/>
</dbReference>
<dbReference type="InterPro" id="IPR008979">
    <property type="entry name" value="Galactose-bd-like_sf"/>
</dbReference>
<dbReference type="InterPro" id="IPR002884">
    <property type="entry name" value="P_dom"/>
</dbReference>
<keyword evidence="3" id="KW-0732">Signal</keyword>